<protein>
    <submittedName>
        <fullName evidence="1">Uncharacterized protein</fullName>
    </submittedName>
</protein>
<evidence type="ECO:0000313" key="1">
    <source>
        <dbReference type="EMBL" id="RXG99400.1"/>
    </source>
</evidence>
<name>A0A4Q0QTB7_9BRAD</name>
<organism evidence="1 2">
    <name type="scientific">Bradyrhizobium zhanjiangense</name>
    <dbReference type="NCBI Taxonomy" id="1325107"/>
    <lineage>
        <taxon>Bacteria</taxon>
        <taxon>Pseudomonadati</taxon>
        <taxon>Pseudomonadota</taxon>
        <taxon>Alphaproteobacteria</taxon>
        <taxon>Hyphomicrobiales</taxon>
        <taxon>Nitrobacteraceae</taxon>
        <taxon>Bradyrhizobium</taxon>
    </lineage>
</organism>
<gene>
    <name evidence="1" type="ORF">EAS61_11970</name>
</gene>
<dbReference type="AlphaFoldDB" id="A0A4Q0QTB7"/>
<comment type="caution">
    <text evidence="1">The sequence shown here is derived from an EMBL/GenBank/DDBJ whole genome shotgun (WGS) entry which is preliminary data.</text>
</comment>
<accession>A0A4Q0QTB7</accession>
<dbReference type="EMBL" id="RKMK01000008">
    <property type="protein sequence ID" value="RXG99400.1"/>
    <property type="molecule type" value="Genomic_DNA"/>
</dbReference>
<sequence>MPPRTPARPDPQVPKNYKLGPCAHGKIGAFYFYAEGSKDDPAFGFCEIELSVQRVGENRVRLELYCIADGYQSARGVGTSHPLKIAVLAGETVLGTANWHFPDVICGHADPMHFAVDISLDDALFPRLDRVELSRTSVGAVQLARHALDASGCPADGRTFLQIVK</sequence>
<reference evidence="1 2" key="1">
    <citation type="submission" date="2018-11" db="EMBL/GenBank/DDBJ databases">
        <title>Bradyrhizobium sp. nov., isolated from effective nodules of peanut in China.</title>
        <authorList>
            <person name="Li Y."/>
        </authorList>
    </citation>
    <scope>NUCLEOTIDE SEQUENCE [LARGE SCALE GENOMIC DNA]</scope>
    <source>
        <strain evidence="1 2">CCBAU 51770</strain>
    </source>
</reference>
<proteinExistence type="predicted"/>
<evidence type="ECO:0000313" key="2">
    <source>
        <dbReference type="Proteomes" id="UP000290174"/>
    </source>
</evidence>
<dbReference type="Proteomes" id="UP000290174">
    <property type="component" value="Unassembled WGS sequence"/>
</dbReference>